<evidence type="ECO:0000313" key="3">
    <source>
        <dbReference type="Proteomes" id="UP001159405"/>
    </source>
</evidence>
<dbReference type="Gene3D" id="3.40.50.1580">
    <property type="entry name" value="Nucleoside phosphorylase domain"/>
    <property type="match status" value="1"/>
</dbReference>
<accession>A0ABN8NBM8</accession>
<evidence type="ECO:0000313" key="2">
    <source>
        <dbReference type="EMBL" id="CAH3045216.1"/>
    </source>
</evidence>
<dbReference type="CDD" id="cd03801">
    <property type="entry name" value="GT4_PimA-like"/>
    <property type="match status" value="1"/>
</dbReference>
<dbReference type="Proteomes" id="UP001159405">
    <property type="component" value="Unassembled WGS sequence"/>
</dbReference>
<protein>
    <recommendedName>
        <fullName evidence="1">Nucleoside phosphorylase domain-containing protein</fullName>
    </recommendedName>
</protein>
<dbReference type="Pfam" id="PF20706">
    <property type="entry name" value="GT4-conflict"/>
    <property type="match status" value="1"/>
</dbReference>
<dbReference type="SUPFAM" id="SSF53756">
    <property type="entry name" value="UDP-Glycosyltransferase/glycogen phosphorylase"/>
    <property type="match status" value="1"/>
</dbReference>
<dbReference type="PANTHER" id="PTHR46832:SF1">
    <property type="entry name" value="5'-METHYLTHIOADENOSINE_S-ADENOSYLHOMOCYSTEINE NUCLEOSIDASE"/>
    <property type="match status" value="1"/>
</dbReference>
<sequence>MLWLCHPPKDLEIDFVIGHGVVLGRQAQIITDNRSCKWVQFVHTDPEELGMFKDYADAVSKGEEKHQTEVKLCEMADFVVAVGPKLAEAYRSYLRHCGKDRNVFELTPGIFSEFSNVLQSTQEEGKFRVLSFGRGDAEDFHLKGFDVAAKAVANLHNAHLIFVGAASKEQDEVAERLKKCDLPPSRLRVRAYKDKREGLKQLFSGVDLALMPSRTEGFGLAALEALSAGLPVLVSANSGFGEALGKVPFGSGCVISSDDAGVWAEEIGKVMKKPRVTRLEESKSILENYAKKYNWQEQTKDLVEKIMAIRKETKSRKTESNPPEVDVAVLTNKELPKTSKRLDLEQLPIDILLLTVQDCEFLACLSHLTGFSRMFQKDLGDVYIGKIGEMKIALMKCRMSAAGPGGAAGVVRDAVKALTPKAVFCVGYCGGLQPVKVKLGDVVISEVLITYAPSKVTKDGIEELGDRVPLKPNLAKLILNAAAGWSAPLRDPAELEVEQVRGALLSGPQVVDDNDLREALLNRFPGAIAIEMEGEGVYSAAHDLNVEWIIVKGVSDFADGKNSEKNAWRPFASLMAASFVAHILSNPIIFEDWPHYNNGKTSLPLSSGDYHTDVFNFFK</sequence>
<comment type="caution">
    <text evidence="2">The sequence shown here is derived from an EMBL/GenBank/DDBJ whole genome shotgun (WGS) entry which is preliminary data.</text>
</comment>
<name>A0ABN8NBM8_9CNID</name>
<dbReference type="Gene3D" id="3.40.50.2000">
    <property type="entry name" value="Glycogen Phosphorylase B"/>
    <property type="match status" value="1"/>
</dbReference>
<dbReference type="PANTHER" id="PTHR46832">
    <property type="entry name" value="5'-METHYLTHIOADENOSINE/S-ADENOSYLHOMOCYSTEINE NUCLEOSIDASE"/>
    <property type="match status" value="1"/>
</dbReference>
<reference evidence="2 3" key="1">
    <citation type="submission" date="2022-05" db="EMBL/GenBank/DDBJ databases">
        <authorList>
            <consortium name="Genoscope - CEA"/>
            <person name="William W."/>
        </authorList>
    </citation>
    <scope>NUCLEOTIDE SEQUENCE [LARGE SCALE GENOMIC DNA]</scope>
</reference>
<dbReference type="InterPro" id="IPR035994">
    <property type="entry name" value="Nucleoside_phosphorylase_sf"/>
</dbReference>
<feature type="domain" description="Nucleoside phosphorylase" evidence="1">
    <location>
        <begin position="379"/>
        <end position="564"/>
    </location>
</feature>
<dbReference type="Pfam" id="PF01048">
    <property type="entry name" value="PNP_UDP_1"/>
    <property type="match status" value="1"/>
</dbReference>
<evidence type="ECO:0000259" key="1">
    <source>
        <dbReference type="Pfam" id="PF01048"/>
    </source>
</evidence>
<dbReference type="InterPro" id="IPR000845">
    <property type="entry name" value="Nucleoside_phosphorylase_d"/>
</dbReference>
<proteinExistence type="predicted"/>
<gene>
    <name evidence="2" type="ORF">PLOB_00006687</name>
</gene>
<organism evidence="2 3">
    <name type="scientific">Porites lobata</name>
    <dbReference type="NCBI Taxonomy" id="104759"/>
    <lineage>
        <taxon>Eukaryota</taxon>
        <taxon>Metazoa</taxon>
        <taxon>Cnidaria</taxon>
        <taxon>Anthozoa</taxon>
        <taxon>Hexacorallia</taxon>
        <taxon>Scleractinia</taxon>
        <taxon>Fungiina</taxon>
        <taxon>Poritidae</taxon>
        <taxon>Porites</taxon>
    </lineage>
</organism>
<dbReference type="SUPFAM" id="SSF53167">
    <property type="entry name" value="Purine and uridine phosphorylases"/>
    <property type="match status" value="1"/>
</dbReference>
<keyword evidence="3" id="KW-1185">Reference proteome</keyword>
<dbReference type="EMBL" id="CALNXK010000013">
    <property type="protein sequence ID" value="CAH3045216.1"/>
    <property type="molecule type" value="Genomic_DNA"/>
</dbReference>